<evidence type="ECO:0000313" key="2">
    <source>
        <dbReference type="Proteomes" id="UP000076722"/>
    </source>
</evidence>
<dbReference type="AlphaFoldDB" id="A0A164NVL3"/>
<protein>
    <recommendedName>
        <fullName evidence="3">F-box domain-containing protein</fullName>
    </recommendedName>
</protein>
<sequence length="422" mass="47838">MDITWSNSTVKRFCSLEHIAKRTSNIRALTLEWPLPTSFWDADMTNPTLFTDFWNRFFLSPAPLLDSLSIDVSEVPESRGPTEYYLPSLNAPSLRCLRLFGCDILSPLPSRIQTIDISASEVTPQRAFLLLSECPLLTFCRLQSRREPVDIAHSLPNALQRPLPLTFLTHLHMKSYTMSELQWILDQFDLPAVISLNVKILGPPSSPLELIIPRVLELSIATAVAVQIGDYSITWSNASGAIRHTLWYASPHFPWERDPGPVRSSFLSLLPRFTEIESLALQYWGGADWDRVWQALTTMHVFSSIRSLILQGTPNALHTTFHLLTETRPVLCSQLLTLHLQICYAEGLNQYDHQPLPQVPLKDVISQLSALLNFRRTVNRDIQNVKMSPKVPSEYSLDDVQLLSLTFEPVDWAPHSGSPFWG</sequence>
<reference evidence="1 2" key="1">
    <citation type="journal article" date="2016" name="Mol. Biol. Evol.">
        <title>Comparative Genomics of Early-Diverging Mushroom-Forming Fungi Provides Insights into the Origins of Lignocellulose Decay Capabilities.</title>
        <authorList>
            <person name="Nagy L.G."/>
            <person name="Riley R."/>
            <person name="Tritt A."/>
            <person name="Adam C."/>
            <person name="Daum C."/>
            <person name="Floudas D."/>
            <person name="Sun H."/>
            <person name="Yadav J.S."/>
            <person name="Pangilinan J."/>
            <person name="Larsson K.H."/>
            <person name="Matsuura K."/>
            <person name="Barry K."/>
            <person name="Labutti K."/>
            <person name="Kuo R."/>
            <person name="Ohm R.A."/>
            <person name="Bhattacharya S.S."/>
            <person name="Shirouzu T."/>
            <person name="Yoshinaga Y."/>
            <person name="Martin F.M."/>
            <person name="Grigoriev I.V."/>
            <person name="Hibbett D.S."/>
        </authorList>
    </citation>
    <scope>NUCLEOTIDE SEQUENCE [LARGE SCALE GENOMIC DNA]</scope>
    <source>
        <strain evidence="1 2">HHB9708</strain>
    </source>
</reference>
<dbReference type="Proteomes" id="UP000076722">
    <property type="component" value="Unassembled WGS sequence"/>
</dbReference>
<organism evidence="1 2">
    <name type="scientific">Sistotremastrum niveocremeum HHB9708</name>
    <dbReference type="NCBI Taxonomy" id="1314777"/>
    <lineage>
        <taxon>Eukaryota</taxon>
        <taxon>Fungi</taxon>
        <taxon>Dikarya</taxon>
        <taxon>Basidiomycota</taxon>
        <taxon>Agaricomycotina</taxon>
        <taxon>Agaricomycetes</taxon>
        <taxon>Sistotremastrales</taxon>
        <taxon>Sistotremastraceae</taxon>
        <taxon>Sertulicium</taxon>
        <taxon>Sertulicium niveocremeum</taxon>
    </lineage>
</organism>
<name>A0A164NVL3_9AGAM</name>
<evidence type="ECO:0000313" key="1">
    <source>
        <dbReference type="EMBL" id="KZS88084.1"/>
    </source>
</evidence>
<dbReference type="SUPFAM" id="SSF52047">
    <property type="entry name" value="RNI-like"/>
    <property type="match status" value="1"/>
</dbReference>
<dbReference type="EMBL" id="KV419440">
    <property type="protein sequence ID" value="KZS88084.1"/>
    <property type="molecule type" value="Genomic_DNA"/>
</dbReference>
<accession>A0A164NVL3</accession>
<evidence type="ECO:0008006" key="3">
    <source>
        <dbReference type="Google" id="ProtNLM"/>
    </source>
</evidence>
<gene>
    <name evidence="1" type="ORF">SISNIDRAFT_273572</name>
</gene>
<proteinExistence type="predicted"/>
<keyword evidence="2" id="KW-1185">Reference proteome</keyword>